<reference evidence="2" key="1">
    <citation type="journal article" date="2019" name="Int. J. Syst. Evol. Microbiol.">
        <title>The Global Catalogue of Microorganisms (GCM) 10K type strain sequencing project: providing services to taxonomists for standard genome sequencing and annotation.</title>
        <authorList>
            <consortium name="The Broad Institute Genomics Platform"/>
            <consortium name="The Broad Institute Genome Sequencing Center for Infectious Disease"/>
            <person name="Wu L."/>
            <person name="Ma J."/>
        </authorList>
    </citation>
    <scope>NUCLEOTIDE SEQUENCE [LARGE SCALE GENOMIC DNA]</scope>
    <source>
        <strain evidence="2">JCM 4594</strain>
    </source>
</reference>
<dbReference type="GeneID" id="96292063"/>
<evidence type="ECO:0000313" key="1">
    <source>
        <dbReference type="EMBL" id="GGY42810.1"/>
    </source>
</evidence>
<protein>
    <submittedName>
        <fullName evidence="1">Uncharacterized protein</fullName>
    </submittedName>
</protein>
<sequence>MEWESDEFGASHAGRAAAVLDDGSEPEPMPLGADSGPFGGTTSDWWIYDGTLGAPLATQVRGACTCGWRGTGLHRIDWSQVDDERPYDTEIPGPYDDWKDHIRHVEARTVPVPAELDDLVARLDMRLSSLADDAPLAALRVVAALERLTGRVGTVAAFHTRADEVPWESVGQALGLTEQEARSRVASYRYRF</sequence>
<dbReference type="Proteomes" id="UP000600946">
    <property type="component" value="Unassembled WGS sequence"/>
</dbReference>
<evidence type="ECO:0000313" key="2">
    <source>
        <dbReference type="Proteomes" id="UP000600946"/>
    </source>
</evidence>
<keyword evidence="2" id="KW-1185">Reference proteome</keyword>
<gene>
    <name evidence="1" type="ORF">GCM10010326_41290</name>
</gene>
<organism evidence="1 2">
    <name type="scientific">Streptomyces xanthochromogenes</name>
    <dbReference type="NCBI Taxonomy" id="67384"/>
    <lineage>
        <taxon>Bacteria</taxon>
        <taxon>Bacillati</taxon>
        <taxon>Actinomycetota</taxon>
        <taxon>Actinomycetes</taxon>
        <taxon>Kitasatosporales</taxon>
        <taxon>Streptomycetaceae</taxon>
        <taxon>Streptomyces</taxon>
    </lineage>
</organism>
<dbReference type="EMBL" id="BMUU01000006">
    <property type="protein sequence ID" value="GGY42810.1"/>
    <property type="molecule type" value="Genomic_DNA"/>
</dbReference>
<comment type="caution">
    <text evidence="1">The sequence shown here is derived from an EMBL/GenBank/DDBJ whole genome shotgun (WGS) entry which is preliminary data.</text>
</comment>
<proteinExistence type="predicted"/>
<name>A0ABQ3ACH9_9ACTN</name>
<accession>A0ABQ3ACH9</accession>
<dbReference type="RefSeq" id="WP_190027914.1">
    <property type="nucleotide sequence ID" value="NZ_BMUU01000006.1"/>
</dbReference>